<dbReference type="GO" id="GO:0016020">
    <property type="term" value="C:membrane"/>
    <property type="evidence" value="ECO:0007669"/>
    <property type="project" value="UniProtKB-SubCell"/>
</dbReference>
<dbReference type="InterPro" id="IPR017871">
    <property type="entry name" value="ABC_transporter-like_CS"/>
</dbReference>
<comment type="subcellular location">
    <subcellularLocation>
        <location evidence="1">Membrane</location>
        <topology evidence="1">Multi-pass membrane protein</topology>
    </subcellularLocation>
</comment>
<evidence type="ECO:0000313" key="15">
    <source>
        <dbReference type="EMBL" id="OJD32478.1"/>
    </source>
</evidence>
<dbReference type="Proteomes" id="UP000183809">
    <property type="component" value="Unassembled WGS sequence"/>
</dbReference>
<feature type="transmembrane region" description="Helical" evidence="12">
    <location>
        <begin position="871"/>
        <end position="893"/>
    </location>
</feature>
<comment type="caution">
    <text evidence="15">The sequence shown here is derived from an EMBL/GenBank/DDBJ whole genome shotgun (WGS) entry which is preliminary data.</text>
</comment>
<dbReference type="FunFam" id="3.40.50.300:FF:000913">
    <property type="entry name" value="ABC multidrug transporter SitT"/>
    <property type="match status" value="1"/>
</dbReference>
<dbReference type="InterPro" id="IPR027417">
    <property type="entry name" value="P-loop_NTPase"/>
</dbReference>
<dbReference type="InterPro" id="IPR039421">
    <property type="entry name" value="Type_1_exporter"/>
</dbReference>
<evidence type="ECO:0000313" key="16">
    <source>
        <dbReference type="Proteomes" id="UP000183809"/>
    </source>
</evidence>
<evidence type="ECO:0000259" key="14">
    <source>
        <dbReference type="PROSITE" id="PS50929"/>
    </source>
</evidence>
<keyword evidence="4 12" id="KW-0812">Transmembrane</keyword>
<feature type="compositionally biased region" description="Acidic residues" evidence="11">
    <location>
        <begin position="299"/>
        <end position="322"/>
    </location>
</feature>
<evidence type="ECO:0000256" key="6">
    <source>
        <dbReference type="ARBA" id="ARBA00022741"/>
    </source>
</evidence>
<dbReference type="STRING" id="236234.A0A1J9QU43"/>
<feature type="transmembrane region" description="Helical" evidence="12">
    <location>
        <begin position="216"/>
        <end position="240"/>
    </location>
</feature>
<evidence type="ECO:0000256" key="3">
    <source>
        <dbReference type="ARBA" id="ARBA00022448"/>
    </source>
</evidence>
<keyword evidence="10" id="KW-0325">Glycoprotein</keyword>
<dbReference type="PROSITE" id="PS50893">
    <property type="entry name" value="ABC_TRANSPORTER_2"/>
    <property type="match status" value="2"/>
</dbReference>
<dbReference type="PANTHER" id="PTHR24221">
    <property type="entry name" value="ATP-BINDING CASSETTE SUB-FAMILY B"/>
    <property type="match status" value="1"/>
</dbReference>
<dbReference type="GeneID" id="31015362"/>
<protein>
    <submittedName>
        <fullName evidence="15">Leptomycin b resistance protein pmd1</fullName>
    </submittedName>
</protein>
<feature type="domain" description="ABC transmembrane type-1" evidence="14">
    <location>
        <begin position="10"/>
        <end position="286"/>
    </location>
</feature>
<dbReference type="Pfam" id="PF00005">
    <property type="entry name" value="ABC_tran"/>
    <property type="match status" value="2"/>
</dbReference>
<dbReference type="GO" id="GO:0140359">
    <property type="term" value="F:ABC-type transporter activity"/>
    <property type="evidence" value="ECO:0007669"/>
    <property type="project" value="InterPro"/>
</dbReference>
<evidence type="ECO:0000256" key="10">
    <source>
        <dbReference type="ARBA" id="ARBA00023180"/>
    </source>
</evidence>
<dbReference type="AlphaFoldDB" id="A0A1J9QU43"/>
<feature type="transmembrane region" description="Helical" evidence="12">
    <location>
        <begin position="647"/>
        <end position="669"/>
    </location>
</feature>
<feature type="domain" description="ABC transmembrane type-1" evidence="14">
    <location>
        <begin position="652"/>
        <end position="932"/>
    </location>
</feature>
<keyword evidence="8 12" id="KW-1133">Transmembrane helix</keyword>
<evidence type="ECO:0000256" key="1">
    <source>
        <dbReference type="ARBA" id="ARBA00004141"/>
    </source>
</evidence>
<dbReference type="InterPro" id="IPR011527">
    <property type="entry name" value="ABC1_TM_dom"/>
</dbReference>
<reference evidence="15 16" key="1">
    <citation type="submission" date="2016-10" db="EMBL/GenBank/DDBJ databases">
        <title>Proteomics and genomics reveal pathogen-plant mechanisms compatible with a hemibiotrophic lifestyle of Diplodia corticola.</title>
        <authorList>
            <person name="Fernandes I."/>
            <person name="De Jonge R."/>
            <person name="Van De Peer Y."/>
            <person name="Devreese B."/>
            <person name="Alves A."/>
            <person name="Esteves A.C."/>
        </authorList>
    </citation>
    <scope>NUCLEOTIDE SEQUENCE [LARGE SCALE GENOMIC DNA]</scope>
    <source>
        <strain evidence="15 16">CBS 112549</strain>
    </source>
</reference>
<keyword evidence="5" id="KW-0677">Repeat</keyword>
<dbReference type="SMART" id="SM00382">
    <property type="entry name" value="AAA"/>
    <property type="match status" value="2"/>
</dbReference>
<dbReference type="CDD" id="cd18577">
    <property type="entry name" value="ABC_6TM_Pgp_ABCB1_D1_like"/>
    <property type="match status" value="1"/>
</dbReference>
<feature type="transmembrane region" description="Helical" evidence="12">
    <location>
        <begin position="142"/>
        <end position="163"/>
    </location>
</feature>
<keyword evidence="6" id="KW-0547">Nucleotide-binding</keyword>
<organism evidence="15 16">
    <name type="scientific">Diplodia corticola</name>
    <dbReference type="NCBI Taxonomy" id="236234"/>
    <lineage>
        <taxon>Eukaryota</taxon>
        <taxon>Fungi</taxon>
        <taxon>Dikarya</taxon>
        <taxon>Ascomycota</taxon>
        <taxon>Pezizomycotina</taxon>
        <taxon>Dothideomycetes</taxon>
        <taxon>Dothideomycetes incertae sedis</taxon>
        <taxon>Botryosphaeriales</taxon>
        <taxon>Botryosphaeriaceae</taxon>
        <taxon>Diplodia</taxon>
    </lineage>
</organism>
<evidence type="ECO:0000259" key="13">
    <source>
        <dbReference type="PROSITE" id="PS50893"/>
    </source>
</evidence>
<evidence type="ECO:0000256" key="9">
    <source>
        <dbReference type="ARBA" id="ARBA00023136"/>
    </source>
</evidence>
<dbReference type="EMBL" id="MNUE01000037">
    <property type="protein sequence ID" value="OJD32478.1"/>
    <property type="molecule type" value="Genomic_DNA"/>
</dbReference>
<dbReference type="GO" id="GO:0016887">
    <property type="term" value="F:ATP hydrolysis activity"/>
    <property type="evidence" value="ECO:0007669"/>
    <property type="project" value="InterPro"/>
</dbReference>
<accession>A0A1J9QU43</accession>
<dbReference type="FunFam" id="3.40.50.300:FF:000240">
    <property type="entry name" value="ABC transporter B family member 20"/>
    <property type="match status" value="1"/>
</dbReference>
<dbReference type="InterPro" id="IPR036640">
    <property type="entry name" value="ABC1_TM_sf"/>
</dbReference>
<dbReference type="CDD" id="cd18578">
    <property type="entry name" value="ABC_6TM_Pgp_ABCB1_D2_like"/>
    <property type="match status" value="1"/>
</dbReference>
<dbReference type="SUPFAM" id="SSF52540">
    <property type="entry name" value="P-loop containing nucleoside triphosphate hydrolases"/>
    <property type="match status" value="2"/>
</dbReference>
<feature type="transmembrane region" description="Helical" evidence="12">
    <location>
        <begin position="754"/>
        <end position="776"/>
    </location>
</feature>
<proteinExistence type="inferred from homology"/>
<dbReference type="PROSITE" id="PS50929">
    <property type="entry name" value="ABC_TM1F"/>
    <property type="match status" value="2"/>
</dbReference>
<dbReference type="RefSeq" id="XP_020128738.1">
    <property type="nucleotide sequence ID" value="XM_020275101.1"/>
</dbReference>
<evidence type="ECO:0000256" key="4">
    <source>
        <dbReference type="ARBA" id="ARBA00022692"/>
    </source>
</evidence>
<feature type="domain" description="ABC transporter" evidence="13">
    <location>
        <begin position="335"/>
        <end position="580"/>
    </location>
</feature>
<dbReference type="GO" id="GO:0005524">
    <property type="term" value="F:ATP binding"/>
    <property type="evidence" value="ECO:0007669"/>
    <property type="project" value="UniProtKB-KW"/>
</dbReference>
<sequence>MAKEARSSVIVTTIVFGQISGKLVSSPGQDFTQQLNRLTLFFVYIGALEFVASYVKVVGFNYVGERIAGSLRQRYLASVLRKSVSHMSSASTTAGEIHTRIGTDADQVQDALSSEKLGRAIFAPCSLGAGLAIGFARWWRLALILSPTLAACVVSGGVCAVGVRRFARRAAGPRQAGADVALEALAGVADVAALGCQRVFEEKYEEMAAQAQRPGVLAKACVAVMVAALTAVNSLMYALGFWQGARLVAREGSGGGVAEVLTVLLSVLYGATSLSLVGPSVQALGAGLAAARRILDAIDDDDDDDDENAQNGEGDSDSDSDSSSEKATPFGGGEITLCNVSFEYASRPGVAVLRDVSVTMAAGKTTALVGASGSGKSSILSLIERFYEPTAGRLLVDGRGLSEVGRRWLRRHMRLVSQDPVLFDATVFDNIANGLIGTPAETAEAAVKWELVMRAAKTANAHGFIEALPEGYATEIGARGMRLSGGQRQRIAIARAVVSDPRVLLLDEATSALDAVAARAVHTALGAAMRGRTCVVVAHRLSAVREADWIVVMDKGRIAEQGGHAELVGRRGLFYRLLQTQKLDTPPPAASEKQGVDEEEEAVQTQSTDEPLASPERAGTEAAGSQLSAREAVGFVVGSLMDRADRWLLLCGVVCSALAGCGATAQSFLFAKAVAALRQSDAVWFWSKLLAGLAAVQAVVWTAHGLALAVCSERLLRRARGTAFRHLLRQDAVFFDTQPAGALAALLLGRTAELAGVAGATLGAVVTGLATLGSGIGLACAWGWQLGLVCAATVPLILAGGRLRMVFAAQTQAAARRAQASAAGYACEATSPAGGIQTVAALGMERHVLARYRGRLDDAARRQLRLLASSSLAFAASQAAVYGCFALGFWYGGTLVARAEYTPEQFFVCFVAVVFGAQSAGTVFGWSSDISGARHAAAELKAVVDRVPQLDVWSQAGAPANGPRTALATRQLAFAFPTSSATTVHAVDIDARRGSSVALVGPSGSGKSTLLALLMRRYDPQAGHVALDARDARDLNLASYRRSFALVSQETRLFAGSIRDNITLAMDDPASADDAAIEHACRDAAVWDFIASLPDGLATAVGSNGMALSGGQRQRLAIARALLADAPVLLLDEATSALDTAAERAVQAAVAKGRHRITLAVAQRLSTVRHADCIYVFNQGTVVERGDHDALMAKGGLYATMVGLQE</sequence>
<dbReference type="SUPFAM" id="SSF90123">
    <property type="entry name" value="ABC transporter transmembrane region"/>
    <property type="match status" value="2"/>
</dbReference>
<dbReference type="PROSITE" id="PS00211">
    <property type="entry name" value="ABC_TRANSPORTER_1"/>
    <property type="match status" value="2"/>
</dbReference>
<feature type="transmembrane region" description="Helical" evidence="12">
    <location>
        <begin position="689"/>
        <end position="711"/>
    </location>
</feature>
<keyword evidence="3" id="KW-0813">Transport</keyword>
<feature type="region of interest" description="Disordered" evidence="11">
    <location>
        <begin position="299"/>
        <end position="330"/>
    </location>
</feature>
<feature type="transmembrane region" description="Helical" evidence="12">
    <location>
        <begin position="117"/>
        <end position="136"/>
    </location>
</feature>
<feature type="transmembrane region" description="Helical" evidence="12">
    <location>
        <begin position="782"/>
        <end position="801"/>
    </location>
</feature>
<dbReference type="PANTHER" id="PTHR24221:SF503">
    <property type="entry name" value="MITOCHONDRIAL POTASSIUM CHANNEL ATP-BINDING SUBUNIT"/>
    <property type="match status" value="1"/>
</dbReference>
<dbReference type="Gene3D" id="1.20.1560.10">
    <property type="entry name" value="ABC transporter type 1, transmembrane domain"/>
    <property type="match status" value="1"/>
</dbReference>
<feature type="transmembrane region" description="Helical" evidence="12">
    <location>
        <begin position="41"/>
        <end position="64"/>
    </location>
</feature>
<dbReference type="InterPro" id="IPR003439">
    <property type="entry name" value="ABC_transporter-like_ATP-bd"/>
</dbReference>
<feature type="transmembrane region" description="Helical" evidence="12">
    <location>
        <begin position="260"/>
        <end position="284"/>
    </location>
</feature>
<evidence type="ECO:0000256" key="7">
    <source>
        <dbReference type="ARBA" id="ARBA00022840"/>
    </source>
</evidence>
<feature type="transmembrane region" description="Helical" evidence="12">
    <location>
        <begin position="905"/>
        <end position="926"/>
    </location>
</feature>
<evidence type="ECO:0000256" key="11">
    <source>
        <dbReference type="SAM" id="MobiDB-lite"/>
    </source>
</evidence>
<name>A0A1J9QU43_9PEZI</name>
<feature type="domain" description="ABC transporter" evidence="13">
    <location>
        <begin position="967"/>
        <end position="1204"/>
    </location>
</feature>
<dbReference type="Gene3D" id="3.40.50.300">
    <property type="entry name" value="P-loop containing nucleotide triphosphate hydrolases"/>
    <property type="match status" value="2"/>
</dbReference>
<keyword evidence="16" id="KW-1185">Reference proteome</keyword>
<dbReference type="OrthoDB" id="6500128at2759"/>
<evidence type="ECO:0000256" key="2">
    <source>
        <dbReference type="ARBA" id="ARBA00007577"/>
    </source>
</evidence>
<evidence type="ECO:0000256" key="5">
    <source>
        <dbReference type="ARBA" id="ARBA00022737"/>
    </source>
</evidence>
<dbReference type="InterPro" id="IPR003593">
    <property type="entry name" value="AAA+_ATPase"/>
</dbReference>
<gene>
    <name evidence="15" type="ORF">BKCO1_37000213</name>
</gene>
<keyword evidence="7" id="KW-0067">ATP-binding</keyword>
<evidence type="ECO:0000256" key="8">
    <source>
        <dbReference type="ARBA" id="ARBA00022989"/>
    </source>
</evidence>
<comment type="similarity">
    <text evidence="2">Belongs to the ABC transporter superfamily. ABCB family. Multidrug resistance exporter (TC 3.A.1.201) subfamily.</text>
</comment>
<dbReference type="Pfam" id="PF00664">
    <property type="entry name" value="ABC_membrane"/>
    <property type="match status" value="2"/>
</dbReference>
<feature type="region of interest" description="Disordered" evidence="11">
    <location>
        <begin position="584"/>
        <end position="625"/>
    </location>
</feature>
<evidence type="ECO:0000256" key="12">
    <source>
        <dbReference type="SAM" id="Phobius"/>
    </source>
</evidence>
<keyword evidence="9 12" id="KW-0472">Membrane</keyword>